<feature type="binding site" evidence="5 7">
    <location>
        <begin position="141"/>
        <end position="142"/>
    </location>
    <ligand>
        <name>FMN</name>
        <dbReference type="ChEBI" id="CHEBI:58210"/>
    </ligand>
</feature>
<evidence type="ECO:0000256" key="1">
    <source>
        <dbReference type="ARBA" id="ARBA00007301"/>
    </source>
</evidence>
<evidence type="ECO:0000313" key="10">
    <source>
        <dbReference type="EMBL" id="KWR52076.1"/>
    </source>
</evidence>
<feature type="binding site" evidence="5 6">
    <location>
        <position position="132"/>
    </location>
    <ligand>
        <name>substrate</name>
    </ligand>
</feature>
<dbReference type="PANTHER" id="PTHR10851">
    <property type="entry name" value="PYRIDOXINE-5-PHOSPHATE OXIDASE"/>
    <property type="match status" value="1"/>
</dbReference>
<evidence type="ECO:0000256" key="5">
    <source>
        <dbReference type="HAMAP-Rule" id="MF_01629"/>
    </source>
</evidence>
<comment type="cofactor">
    <cofactor evidence="5 7">
        <name>FMN</name>
        <dbReference type="ChEBI" id="CHEBI:58210"/>
    </cofactor>
    <text evidence="5 7">Binds 1 FMN per subunit.</text>
</comment>
<feature type="binding site" evidence="5 6">
    <location>
        <begin position="192"/>
        <end position="194"/>
    </location>
    <ligand>
        <name>substrate</name>
    </ligand>
</feature>
<keyword evidence="11" id="KW-1185">Reference proteome</keyword>
<comment type="pathway">
    <text evidence="5">Cofactor metabolism; pyridoxal 5'-phosphate salvage; pyridoxal 5'-phosphate from pyridoxamine 5'-phosphate: step 1/1.</text>
</comment>
<dbReference type="NCBIfam" id="NF004231">
    <property type="entry name" value="PRK05679.1"/>
    <property type="match status" value="1"/>
</dbReference>
<name>A0A120A0I4_BACSE</name>
<dbReference type="PATRIC" id="fig|46506.5.peg.3259"/>
<proteinExistence type="inferred from homology"/>
<evidence type="ECO:0000256" key="7">
    <source>
        <dbReference type="PIRSR" id="PIRSR000190-2"/>
    </source>
</evidence>
<dbReference type="Pfam" id="PF10590">
    <property type="entry name" value="PNP_phzG_C"/>
    <property type="match status" value="1"/>
</dbReference>
<evidence type="ECO:0000256" key="2">
    <source>
        <dbReference type="ARBA" id="ARBA00022630"/>
    </source>
</evidence>
<dbReference type="GO" id="GO:0004733">
    <property type="term" value="F:pyridoxamine phosphate oxidase activity"/>
    <property type="evidence" value="ECO:0007669"/>
    <property type="project" value="UniProtKB-UniRule"/>
</dbReference>
<dbReference type="InterPro" id="IPR012349">
    <property type="entry name" value="Split_barrel_FMN-bd"/>
</dbReference>
<dbReference type="InterPro" id="IPR000659">
    <property type="entry name" value="Pyridox_Oxase"/>
</dbReference>
<evidence type="ECO:0000259" key="8">
    <source>
        <dbReference type="Pfam" id="PF01243"/>
    </source>
</evidence>
<comment type="caution">
    <text evidence="10">The sequence shown here is derived from an EMBL/GenBank/DDBJ whole genome shotgun (WGS) entry which is preliminary data.</text>
</comment>
<dbReference type="EMBL" id="LRGC01000024">
    <property type="protein sequence ID" value="KWR52076.1"/>
    <property type="molecule type" value="Genomic_DNA"/>
</dbReference>
<feature type="binding site" evidence="5 7">
    <location>
        <begin position="77"/>
        <end position="78"/>
    </location>
    <ligand>
        <name>FMN</name>
        <dbReference type="ChEBI" id="CHEBI:58210"/>
    </ligand>
</feature>
<dbReference type="AlphaFoldDB" id="A0A120A0I4"/>
<feature type="binding site" evidence="5 7">
    <location>
        <begin position="62"/>
        <end position="67"/>
    </location>
    <ligand>
        <name>FMN</name>
        <dbReference type="ChEBI" id="CHEBI:58210"/>
    </ligand>
</feature>
<dbReference type="STRING" id="46506.AA415_03023"/>
<feature type="binding site" evidence="5 7">
    <location>
        <position position="83"/>
    </location>
    <ligand>
        <name>FMN</name>
        <dbReference type="ChEBI" id="CHEBI:58210"/>
    </ligand>
</feature>
<comment type="similarity">
    <text evidence="1 5">Belongs to the pyridoxamine 5'-phosphate oxidase family.</text>
</comment>
<dbReference type="HAMAP" id="MF_01629">
    <property type="entry name" value="PdxH"/>
    <property type="match status" value="1"/>
</dbReference>
<dbReference type="PIRSF" id="PIRSF000190">
    <property type="entry name" value="Pyd_amn-ph_oxd"/>
    <property type="match status" value="1"/>
</dbReference>
<sequence>MDSQFSDIRKEYKKGKLTRNTISENPFEQFARWLNDALHCGENEPTAMIVATVSPDGRPSTRTVLLKGVENGKLIFFTNYESRKGRQLTANPYISLSFVWHKLERQVHIEGKAEKCTPQESDAYFSTRPYKSRIGARISPQSHVISSRMEIIRAFVKEAARLTGQTVPRPDNWGGFAVTPTRFEFWQGRESRLHDRFQYTLHEEKSVSGLSCPNSEKWEINRLAP</sequence>
<accession>A0A120A0I4</accession>
<feature type="domain" description="Pyridoxamine 5'-phosphate oxidase N-terminal" evidence="8">
    <location>
        <begin position="42"/>
        <end position="151"/>
    </location>
</feature>
<dbReference type="InterPro" id="IPR011576">
    <property type="entry name" value="Pyridox_Oxase_N"/>
</dbReference>
<evidence type="ECO:0000313" key="11">
    <source>
        <dbReference type="Proteomes" id="UP000056419"/>
    </source>
</evidence>
<dbReference type="PANTHER" id="PTHR10851:SF0">
    <property type="entry name" value="PYRIDOXINE-5'-PHOSPHATE OXIDASE"/>
    <property type="match status" value="1"/>
</dbReference>
<keyword evidence="5" id="KW-0664">Pyridoxine biosynthesis</keyword>
<dbReference type="EC" id="1.4.3.5" evidence="5"/>
<dbReference type="GO" id="GO:0010181">
    <property type="term" value="F:FMN binding"/>
    <property type="evidence" value="ECO:0007669"/>
    <property type="project" value="UniProtKB-UniRule"/>
</dbReference>
<keyword evidence="2 5" id="KW-0285">Flavoprotein</keyword>
<feature type="binding site" evidence="5 6">
    <location>
        <position position="67"/>
    </location>
    <ligand>
        <name>substrate</name>
    </ligand>
</feature>
<dbReference type="GO" id="GO:0008615">
    <property type="term" value="P:pyridoxine biosynthetic process"/>
    <property type="evidence" value="ECO:0007669"/>
    <property type="project" value="UniProtKB-UniRule"/>
</dbReference>
<comment type="catalytic activity">
    <reaction evidence="5">
        <text>pyridoxine 5'-phosphate + O2 = pyridoxal 5'-phosphate + H2O2</text>
        <dbReference type="Rhea" id="RHEA:15149"/>
        <dbReference type="ChEBI" id="CHEBI:15379"/>
        <dbReference type="ChEBI" id="CHEBI:16240"/>
        <dbReference type="ChEBI" id="CHEBI:58589"/>
        <dbReference type="ChEBI" id="CHEBI:597326"/>
        <dbReference type="EC" id="1.4.3.5"/>
    </reaction>
</comment>
<dbReference type="RefSeq" id="WP_060386580.1">
    <property type="nucleotide sequence ID" value="NZ_LRGC01000024.1"/>
</dbReference>
<evidence type="ECO:0000256" key="6">
    <source>
        <dbReference type="PIRSR" id="PIRSR000190-1"/>
    </source>
</evidence>
<dbReference type="SUPFAM" id="SSF50475">
    <property type="entry name" value="FMN-binding split barrel"/>
    <property type="match status" value="1"/>
</dbReference>
<organism evidence="10 11">
    <name type="scientific">Bacteroides stercoris</name>
    <dbReference type="NCBI Taxonomy" id="46506"/>
    <lineage>
        <taxon>Bacteria</taxon>
        <taxon>Pseudomonadati</taxon>
        <taxon>Bacteroidota</taxon>
        <taxon>Bacteroidia</taxon>
        <taxon>Bacteroidales</taxon>
        <taxon>Bacteroidaceae</taxon>
        <taxon>Bacteroides</taxon>
    </lineage>
</organism>
<feature type="binding site" evidence="5 7">
    <location>
        <position position="84"/>
    </location>
    <ligand>
        <name>FMN</name>
        <dbReference type="ChEBI" id="CHEBI:58210"/>
    </ligand>
</feature>
<dbReference type="NCBIfam" id="TIGR00558">
    <property type="entry name" value="pdxH"/>
    <property type="match status" value="1"/>
</dbReference>
<comment type="catalytic activity">
    <reaction evidence="5">
        <text>pyridoxamine 5'-phosphate + O2 + H2O = pyridoxal 5'-phosphate + H2O2 + NH4(+)</text>
        <dbReference type="Rhea" id="RHEA:15817"/>
        <dbReference type="ChEBI" id="CHEBI:15377"/>
        <dbReference type="ChEBI" id="CHEBI:15379"/>
        <dbReference type="ChEBI" id="CHEBI:16240"/>
        <dbReference type="ChEBI" id="CHEBI:28938"/>
        <dbReference type="ChEBI" id="CHEBI:58451"/>
        <dbReference type="ChEBI" id="CHEBI:597326"/>
        <dbReference type="EC" id="1.4.3.5"/>
    </reaction>
</comment>
<keyword evidence="3 5" id="KW-0288">FMN</keyword>
<gene>
    <name evidence="5 10" type="primary">pdxH</name>
    <name evidence="10" type="ORF">AA415_03023</name>
</gene>
<dbReference type="Proteomes" id="UP000056419">
    <property type="component" value="Unassembled WGS sequence"/>
</dbReference>
<dbReference type="InterPro" id="IPR019576">
    <property type="entry name" value="Pyridoxamine_oxidase_dimer_C"/>
</dbReference>
<dbReference type="Pfam" id="PF01243">
    <property type="entry name" value="PNPOx_N"/>
    <property type="match status" value="1"/>
</dbReference>
<dbReference type="UniPathway" id="UPA01068">
    <property type="reaction ID" value="UER00304"/>
</dbReference>
<feature type="binding site" evidence="5 6">
    <location>
        <position position="124"/>
    </location>
    <ligand>
        <name>substrate</name>
    </ligand>
</feature>
<protein>
    <recommendedName>
        <fullName evidence="5">Pyridoxine/pyridoxamine 5'-phosphate oxidase</fullName>
        <ecNumber evidence="5">1.4.3.5</ecNumber>
    </recommendedName>
    <alternativeName>
        <fullName evidence="5">PNP/PMP oxidase</fullName>
        <shortName evidence="5">PNPOx</shortName>
    </alternativeName>
    <alternativeName>
        <fullName evidence="5">Pyridoxal 5'-phosphate synthase</fullName>
    </alternativeName>
</protein>
<feature type="binding site" evidence="5 7">
    <location>
        <position position="106"/>
    </location>
    <ligand>
        <name>FMN</name>
        <dbReference type="ChEBI" id="CHEBI:58210"/>
    </ligand>
</feature>
<dbReference type="InterPro" id="IPR019740">
    <property type="entry name" value="Pyridox_Oxase_CS"/>
</dbReference>
<dbReference type="PROSITE" id="PS01064">
    <property type="entry name" value="PYRIDOX_OXIDASE"/>
    <property type="match status" value="1"/>
</dbReference>
<evidence type="ECO:0000259" key="9">
    <source>
        <dbReference type="Pfam" id="PF10590"/>
    </source>
</evidence>
<keyword evidence="4 5" id="KW-0560">Oxidoreductase</keyword>
<comment type="pathway">
    <text evidence="5">Cofactor metabolism; pyridoxal 5'-phosphate salvage; pyridoxal 5'-phosphate from pyridoxine 5'-phosphate: step 1/1.</text>
</comment>
<evidence type="ECO:0000256" key="4">
    <source>
        <dbReference type="ARBA" id="ARBA00023002"/>
    </source>
</evidence>
<dbReference type="Gene3D" id="2.30.110.10">
    <property type="entry name" value="Electron Transport, Fmn-binding Protein, Chain A"/>
    <property type="match status" value="1"/>
</dbReference>
<feature type="domain" description="Pyridoxine 5'-phosphate oxidase dimerisation C-terminal" evidence="9">
    <location>
        <begin position="173"/>
        <end position="225"/>
    </location>
</feature>
<comment type="function">
    <text evidence="5">Catalyzes the oxidation of either pyridoxine 5'-phosphate (PNP) or pyridoxamine 5'-phosphate (PMP) into pyridoxal 5'-phosphate (PLP).</text>
</comment>
<feature type="binding site" evidence="6">
    <location>
        <begin position="9"/>
        <end position="12"/>
    </location>
    <ligand>
        <name>substrate</name>
    </ligand>
</feature>
<evidence type="ECO:0000256" key="3">
    <source>
        <dbReference type="ARBA" id="ARBA00022643"/>
    </source>
</evidence>
<feature type="binding site" evidence="5 7">
    <location>
        <position position="186"/>
    </location>
    <ligand>
        <name>FMN</name>
        <dbReference type="ChEBI" id="CHEBI:58210"/>
    </ligand>
</feature>
<comment type="subunit">
    <text evidence="5">Homodimer.</text>
</comment>
<feature type="binding site" evidence="5 6">
    <location>
        <position position="128"/>
    </location>
    <ligand>
        <name>substrate</name>
    </ligand>
</feature>
<feature type="binding site" evidence="5 7">
    <location>
        <position position="196"/>
    </location>
    <ligand>
        <name>FMN</name>
        <dbReference type="ChEBI" id="CHEBI:58210"/>
    </ligand>
</feature>
<reference evidence="10 11" key="1">
    <citation type="journal article" date="2016" name="BMC Genomics">
        <title>Type VI secretion systems of human gut Bacteroidales segregate into three genetic architectures, two of which are contained on mobile genetic elements.</title>
        <authorList>
            <person name="Coyne M.J."/>
            <person name="Roelofs K.G."/>
            <person name="Comstock L.E."/>
        </authorList>
    </citation>
    <scope>NUCLEOTIDE SEQUENCE [LARGE SCALE GENOMIC DNA]</scope>
    <source>
        <strain evidence="10 11">CL09T03C01</strain>
    </source>
</reference>